<protein>
    <submittedName>
        <fullName evidence="1">Uncharacterized protein</fullName>
    </submittedName>
</protein>
<comment type="caution">
    <text evidence="1">The sequence shown here is derived from an EMBL/GenBank/DDBJ whole genome shotgun (WGS) entry which is preliminary data.</text>
</comment>
<reference evidence="1 2" key="1">
    <citation type="submission" date="2014-04" db="EMBL/GenBank/DDBJ databases">
        <title>Comparative genomics and transcriptomics to identify genetic mechanisms underlying the emergence of carbapenem resistant Acinetobacter baumannii (CRAb).</title>
        <authorList>
            <person name="Harris A.D."/>
            <person name="Johnson K.J."/>
            <person name="George J."/>
            <person name="Nadendla S."/>
            <person name="Daugherty S.C."/>
            <person name="Parankush S."/>
            <person name="Sadzewicz L."/>
            <person name="Tallon L."/>
            <person name="Sengamalay N."/>
            <person name="Hazen T.H."/>
            <person name="Rasko D.A."/>
        </authorList>
    </citation>
    <scope>NUCLEOTIDE SEQUENCE [LARGE SCALE GENOMIC DNA]</scope>
    <source>
        <strain evidence="1 2">21072</strain>
    </source>
</reference>
<accession>A0A062IT48</accession>
<evidence type="ECO:0000313" key="2">
    <source>
        <dbReference type="Proteomes" id="UP000027327"/>
    </source>
</evidence>
<organism evidence="1 2">
    <name type="scientific">Acinetobacter baumannii 21072</name>
    <dbReference type="NCBI Taxonomy" id="1310697"/>
    <lineage>
        <taxon>Bacteria</taxon>
        <taxon>Pseudomonadati</taxon>
        <taxon>Pseudomonadota</taxon>
        <taxon>Gammaproteobacteria</taxon>
        <taxon>Moraxellales</taxon>
        <taxon>Moraxellaceae</taxon>
        <taxon>Acinetobacter</taxon>
        <taxon>Acinetobacter calcoaceticus/baumannii complex</taxon>
    </lineage>
</organism>
<sequence>MTEVISPDNKELLTYVLGDIHNKLYIDVVRDLKQQTEQKLESGELEPADFPITHHFAPGVYSRQMDAKAGTFCISKMHRTEHLNVLLKGALTIITEDGLKYLEAPQVIKSQAGTMRIGYFHQDTSWLTIHPTNETDLEAIERDVIVPEHEIEAFLASIGHKPKEIALCLG</sequence>
<name>A0A062IT48_ACIBA</name>
<dbReference type="PATRIC" id="fig|1310697.3.peg.191"/>
<dbReference type="EMBL" id="JMOD01000002">
    <property type="protein sequence ID" value="KCY22985.1"/>
    <property type="molecule type" value="Genomic_DNA"/>
</dbReference>
<dbReference type="Proteomes" id="UP000027327">
    <property type="component" value="Unassembled WGS sequence"/>
</dbReference>
<dbReference type="RefSeq" id="WP_032035535.1">
    <property type="nucleotide sequence ID" value="NZ_JMOD01000002.1"/>
</dbReference>
<evidence type="ECO:0000313" key="1">
    <source>
        <dbReference type="EMBL" id="KCY22985.1"/>
    </source>
</evidence>
<dbReference type="AlphaFoldDB" id="A0A062IT48"/>
<gene>
    <name evidence="1" type="ORF">J596_0204</name>
</gene>
<proteinExistence type="predicted"/>